<feature type="domain" description="WYL" evidence="1">
    <location>
        <begin position="4"/>
        <end position="63"/>
    </location>
</feature>
<dbReference type="RefSeq" id="WP_209367514.1">
    <property type="nucleotide sequence ID" value="NZ_CP046956.1"/>
</dbReference>
<dbReference type="Pfam" id="PF13280">
    <property type="entry name" value="WYL"/>
    <property type="match status" value="1"/>
</dbReference>
<accession>A0ABX7VQ74</accession>
<proteinExistence type="predicted"/>
<sequence>METVLHLAMENKTKVEMIYQAKNGRLSQRIVRILQIKEEQVVAYCFYRKQVRTFRLENILAIHPAKKLRRRGA</sequence>
<name>A0ABX7VQ74_9BACI</name>
<evidence type="ECO:0000313" key="2">
    <source>
        <dbReference type="EMBL" id="QTM98648.1"/>
    </source>
</evidence>
<dbReference type="PROSITE" id="PS52050">
    <property type="entry name" value="WYL"/>
    <property type="match status" value="1"/>
</dbReference>
<evidence type="ECO:0000259" key="1">
    <source>
        <dbReference type="Pfam" id="PF13280"/>
    </source>
</evidence>
<keyword evidence="3" id="KW-1185">Reference proteome</keyword>
<dbReference type="Proteomes" id="UP000665043">
    <property type="component" value="Chromosome"/>
</dbReference>
<evidence type="ECO:0000313" key="3">
    <source>
        <dbReference type="Proteomes" id="UP000665043"/>
    </source>
</evidence>
<dbReference type="InterPro" id="IPR026881">
    <property type="entry name" value="WYL_dom"/>
</dbReference>
<protein>
    <submittedName>
        <fullName evidence="2">WYL domain-containing protein</fullName>
    </submittedName>
</protein>
<gene>
    <name evidence="2" type="ORF">ERJ70_04655</name>
</gene>
<reference evidence="2 3" key="1">
    <citation type="submission" date="2019-12" db="EMBL/GenBank/DDBJ databases">
        <title>The whole genome sequencing of a strain isolated from a Mars analog, Dalangtan Playa.</title>
        <authorList>
            <person name="Huang T."/>
        </authorList>
    </citation>
    <scope>NUCLEOTIDE SEQUENCE [LARGE SCALE GENOMIC DNA]</scope>
    <source>
        <strain evidence="2 3">DP4-553-S</strain>
    </source>
</reference>
<dbReference type="EMBL" id="CP046956">
    <property type="protein sequence ID" value="QTM98648.1"/>
    <property type="molecule type" value="Genomic_DNA"/>
</dbReference>
<organism evidence="2 3">
    <name type="scientific">Sediminibacillus dalangtanensis</name>
    <dbReference type="NCBI Taxonomy" id="2729421"/>
    <lineage>
        <taxon>Bacteria</taxon>
        <taxon>Bacillati</taxon>
        <taxon>Bacillota</taxon>
        <taxon>Bacilli</taxon>
        <taxon>Bacillales</taxon>
        <taxon>Bacillaceae</taxon>
        <taxon>Sediminibacillus</taxon>
    </lineage>
</organism>